<accession>A0A915JCK8</accession>
<dbReference type="GO" id="GO:0014069">
    <property type="term" value="C:postsynaptic density"/>
    <property type="evidence" value="ECO:0007669"/>
    <property type="project" value="TreeGrafter"/>
</dbReference>
<feature type="region of interest" description="Disordered" evidence="4">
    <location>
        <begin position="179"/>
        <end position="221"/>
    </location>
</feature>
<protein>
    <submittedName>
        <fullName evidence="6">PDZ domain-containing protein</fullName>
    </submittedName>
</protein>
<name>A0A915JCK8_ROMCU</name>
<organism evidence="5 6">
    <name type="scientific">Romanomermis culicivorax</name>
    <name type="common">Nematode worm</name>
    <dbReference type="NCBI Taxonomy" id="13658"/>
    <lineage>
        <taxon>Eukaryota</taxon>
        <taxon>Metazoa</taxon>
        <taxon>Ecdysozoa</taxon>
        <taxon>Nematoda</taxon>
        <taxon>Enoplea</taxon>
        <taxon>Dorylaimia</taxon>
        <taxon>Mermithida</taxon>
        <taxon>Mermithoidea</taxon>
        <taxon>Mermithidae</taxon>
        <taxon>Romanomermis</taxon>
    </lineage>
</organism>
<dbReference type="PANTHER" id="PTHR16154">
    <property type="entry name" value="NEURABIN"/>
    <property type="match status" value="1"/>
</dbReference>
<reference evidence="6" key="1">
    <citation type="submission" date="2022-11" db="UniProtKB">
        <authorList>
            <consortium name="WormBaseParasite"/>
        </authorList>
    </citation>
    <scope>IDENTIFICATION</scope>
</reference>
<dbReference type="GO" id="GO:0030425">
    <property type="term" value="C:dendrite"/>
    <property type="evidence" value="ECO:0007669"/>
    <property type="project" value="TreeGrafter"/>
</dbReference>
<dbReference type="GO" id="GO:0019722">
    <property type="term" value="P:calcium-mediated signaling"/>
    <property type="evidence" value="ECO:0007669"/>
    <property type="project" value="TreeGrafter"/>
</dbReference>
<proteinExistence type="predicted"/>
<keyword evidence="2 3" id="KW-0175">Coiled coil</keyword>
<keyword evidence="1" id="KW-0597">Phosphoprotein</keyword>
<dbReference type="GO" id="GO:0007015">
    <property type="term" value="P:actin filament organization"/>
    <property type="evidence" value="ECO:0007669"/>
    <property type="project" value="TreeGrafter"/>
</dbReference>
<evidence type="ECO:0000313" key="5">
    <source>
        <dbReference type="Proteomes" id="UP000887565"/>
    </source>
</evidence>
<dbReference type="SUPFAM" id="SSF50156">
    <property type="entry name" value="PDZ domain-like"/>
    <property type="match status" value="1"/>
</dbReference>
<feature type="coiled-coil region" evidence="3">
    <location>
        <begin position="243"/>
        <end position="344"/>
    </location>
</feature>
<dbReference type="InterPro" id="IPR036034">
    <property type="entry name" value="PDZ_sf"/>
</dbReference>
<feature type="compositionally biased region" description="Polar residues" evidence="4">
    <location>
        <begin position="98"/>
        <end position="124"/>
    </location>
</feature>
<dbReference type="Gene3D" id="2.30.42.10">
    <property type="match status" value="1"/>
</dbReference>
<feature type="region of interest" description="Disordered" evidence="4">
    <location>
        <begin position="379"/>
        <end position="408"/>
    </location>
</feature>
<dbReference type="GO" id="GO:0015629">
    <property type="term" value="C:actin cytoskeleton"/>
    <property type="evidence" value="ECO:0007669"/>
    <property type="project" value="TreeGrafter"/>
</dbReference>
<dbReference type="InterPro" id="IPR043446">
    <property type="entry name" value="Neurabin-like"/>
</dbReference>
<dbReference type="Proteomes" id="UP000887565">
    <property type="component" value="Unplaced"/>
</dbReference>
<dbReference type="Gene3D" id="1.10.287.1490">
    <property type="match status" value="1"/>
</dbReference>
<feature type="compositionally biased region" description="Basic and acidic residues" evidence="4">
    <location>
        <begin position="383"/>
        <end position="408"/>
    </location>
</feature>
<evidence type="ECO:0000256" key="2">
    <source>
        <dbReference type="ARBA" id="ARBA00023054"/>
    </source>
</evidence>
<dbReference type="GO" id="GO:0031175">
    <property type="term" value="P:neuron projection development"/>
    <property type="evidence" value="ECO:0007669"/>
    <property type="project" value="TreeGrafter"/>
</dbReference>
<evidence type="ECO:0000313" key="6">
    <source>
        <dbReference type="WBParaSite" id="nRc.2.0.1.t23530-RA"/>
    </source>
</evidence>
<evidence type="ECO:0000256" key="1">
    <source>
        <dbReference type="ARBA" id="ARBA00022553"/>
    </source>
</evidence>
<dbReference type="WBParaSite" id="nRc.2.0.1.t23530-RA">
    <property type="protein sequence ID" value="nRc.2.0.1.t23530-RA"/>
    <property type="gene ID" value="nRc.2.0.1.g23530"/>
</dbReference>
<evidence type="ECO:0000256" key="4">
    <source>
        <dbReference type="SAM" id="MobiDB-lite"/>
    </source>
</evidence>
<keyword evidence="5" id="KW-1185">Reference proteome</keyword>
<dbReference type="GO" id="GO:0051015">
    <property type="term" value="F:actin filament binding"/>
    <property type="evidence" value="ECO:0007669"/>
    <property type="project" value="TreeGrafter"/>
</dbReference>
<dbReference type="AlphaFoldDB" id="A0A915JCK8"/>
<sequence length="408" mass="46626">FICDQIVEVDGKSLVGVSQTYAASVLRSTNGIVKFKLGREKDLETSEIAQLIRQSLEQDHMAIVKEQENLAKRLNMSNDVNTLIPKDEQLTQPMNNAGSAQFLQSPSTPVRNENTRESSLTSDSVFGDENPTKISSENRQIDQLISELRKQDDSPFIAHDYGEKPSPTTTSNVHYEKSNSFRMEGEEEELSKIHPLPDHYSRDSGLESKQSSHDKSNKHPFFDHKHYSLDVSDDEEKLISKRIDFLEITLNDVKRDAEKYQQLLVDSQCHYFDLQKQYDSAKKRIKDFENREKNMIEREEACLKELREKDSQYTLLVQQLYDRVAILERQLNEALKKRSSLAETNGHSVESYGYAYKNIESTDFGAKINTDTSPALAYLPGKKVSERDAGETWPKKSGPDSKPRSVSF</sequence>
<dbReference type="PANTHER" id="PTHR16154:SF6">
    <property type="entry name" value="SPINOPHILIN, ISOFORM J"/>
    <property type="match status" value="1"/>
</dbReference>
<dbReference type="GO" id="GO:0005737">
    <property type="term" value="C:cytoplasm"/>
    <property type="evidence" value="ECO:0007669"/>
    <property type="project" value="TreeGrafter"/>
</dbReference>
<feature type="region of interest" description="Disordered" evidence="4">
    <location>
        <begin position="98"/>
        <end position="139"/>
    </location>
</feature>
<feature type="compositionally biased region" description="Basic and acidic residues" evidence="4">
    <location>
        <begin position="190"/>
        <end position="221"/>
    </location>
</feature>
<evidence type="ECO:0000256" key="3">
    <source>
        <dbReference type="SAM" id="Coils"/>
    </source>
</evidence>